<dbReference type="PANTHER" id="PTHR43213:SF5">
    <property type="entry name" value="BIFUNCTIONAL DTTP_UTP PYROPHOSPHATASE_METHYLTRANSFERASE PROTEIN-RELATED"/>
    <property type="match status" value="1"/>
</dbReference>
<evidence type="ECO:0000256" key="2">
    <source>
        <dbReference type="ARBA" id="ARBA00022801"/>
    </source>
</evidence>
<feature type="non-terminal residue" evidence="3">
    <location>
        <position position="57"/>
    </location>
</feature>
<dbReference type="OrthoDB" id="10267058at2759"/>
<sequence>LIQQYVNSGEGLDAAGGFKIQETGSFMVEKIDGDFYTVVGLPFNSTMMTLIEVINKL</sequence>
<proteinExistence type="predicted"/>
<evidence type="ECO:0000256" key="1">
    <source>
        <dbReference type="ARBA" id="ARBA00001968"/>
    </source>
</evidence>
<dbReference type="PANTHER" id="PTHR43213">
    <property type="entry name" value="BIFUNCTIONAL DTTP/UTP PYROPHOSPHATASE/METHYLTRANSFERASE PROTEIN-RELATED"/>
    <property type="match status" value="1"/>
</dbReference>
<dbReference type="InterPro" id="IPR029001">
    <property type="entry name" value="ITPase-like_fam"/>
</dbReference>
<comment type="caution">
    <text evidence="3">The sequence shown here is derived from an EMBL/GenBank/DDBJ whole genome shotgun (WGS) entry which is preliminary data.</text>
</comment>
<reference evidence="4" key="1">
    <citation type="journal article" date="2016" name="Proc. Natl. Acad. Sci. U.S.A.">
        <title>Comparative genomics of biotechnologically important yeasts.</title>
        <authorList>
            <person name="Riley R."/>
            <person name="Haridas S."/>
            <person name="Wolfe K.H."/>
            <person name="Lopes M.R."/>
            <person name="Hittinger C.T."/>
            <person name="Goeker M."/>
            <person name="Salamov A.A."/>
            <person name="Wisecaver J.H."/>
            <person name="Long T.M."/>
            <person name="Calvey C.H."/>
            <person name="Aerts A.L."/>
            <person name="Barry K.W."/>
            <person name="Choi C."/>
            <person name="Clum A."/>
            <person name="Coughlan A.Y."/>
            <person name="Deshpande S."/>
            <person name="Douglass A.P."/>
            <person name="Hanson S.J."/>
            <person name="Klenk H.-P."/>
            <person name="LaButti K.M."/>
            <person name="Lapidus A."/>
            <person name="Lindquist E.A."/>
            <person name="Lipzen A.M."/>
            <person name="Meier-Kolthoff J.P."/>
            <person name="Ohm R.A."/>
            <person name="Otillar R.P."/>
            <person name="Pangilinan J.L."/>
            <person name="Peng Y."/>
            <person name="Rokas A."/>
            <person name="Rosa C.A."/>
            <person name="Scheuner C."/>
            <person name="Sibirny A.A."/>
            <person name="Slot J.C."/>
            <person name="Stielow J.B."/>
            <person name="Sun H."/>
            <person name="Kurtzman C.P."/>
            <person name="Blackwell M."/>
            <person name="Grigoriev I.V."/>
            <person name="Jeffries T.W."/>
        </authorList>
    </citation>
    <scope>NUCLEOTIDE SEQUENCE [LARGE SCALE GENOMIC DNA]</scope>
    <source>
        <strain evidence="4">NRRL Y-1626</strain>
    </source>
</reference>
<evidence type="ECO:0000313" key="4">
    <source>
        <dbReference type="Proteomes" id="UP000092321"/>
    </source>
</evidence>
<evidence type="ECO:0000313" key="3">
    <source>
        <dbReference type="EMBL" id="OBA26984.1"/>
    </source>
</evidence>
<keyword evidence="2" id="KW-0378">Hydrolase</keyword>
<dbReference type="InterPro" id="IPR003697">
    <property type="entry name" value="Maf-like"/>
</dbReference>
<dbReference type="EMBL" id="LXPE01000012">
    <property type="protein sequence ID" value="OBA26984.1"/>
    <property type="molecule type" value="Genomic_DNA"/>
</dbReference>
<accession>A0A1B7TE29</accession>
<name>A0A1B7TE29_9ASCO</name>
<dbReference type="Proteomes" id="UP000092321">
    <property type="component" value="Unassembled WGS sequence"/>
</dbReference>
<feature type="non-terminal residue" evidence="3">
    <location>
        <position position="1"/>
    </location>
</feature>
<dbReference type="Gene3D" id="3.90.950.10">
    <property type="match status" value="1"/>
</dbReference>
<dbReference type="SUPFAM" id="SSF52972">
    <property type="entry name" value="ITPase-like"/>
    <property type="match status" value="1"/>
</dbReference>
<dbReference type="AlphaFoldDB" id="A0A1B7TE29"/>
<protein>
    <submittedName>
        <fullName evidence="3">Maf-like protein</fullName>
    </submittedName>
</protein>
<gene>
    <name evidence="3" type="ORF">HANVADRAFT_18335</name>
</gene>
<comment type="cofactor">
    <cofactor evidence="1">
        <name>a divalent metal cation</name>
        <dbReference type="ChEBI" id="CHEBI:60240"/>
    </cofactor>
</comment>
<dbReference type="GO" id="GO:0047429">
    <property type="term" value="F:nucleoside triphosphate diphosphatase activity"/>
    <property type="evidence" value="ECO:0007669"/>
    <property type="project" value="InterPro"/>
</dbReference>
<dbReference type="Pfam" id="PF02545">
    <property type="entry name" value="Maf"/>
    <property type="match status" value="1"/>
</dbReference>
<keyword evidence="4" id="KW-1185">Reference proteome</keyword>
<organism evidence="3 4">
    <name type="scientific">Hanseniaspora valbyensis NRRL Y-1626</name>
    <dbReference type="NCBI Taxonomy" id="766949"/>
    <lineage>
        <taxon>Eukaryota</taxon>
        <taxon>Fungi</taxon>
        <taxon>Dikarya</taxon>
        <taxon>Ascomycota</taxon>
        <taxon>Saccharomycotina</taxon>
        <taxon>Saccharomycetes</taxon>
        <taxon>Saccharomycodales</taxon>
        <taxon>Saccharomycodaceae</taxon>
        <taxon>Hanseniaspora</taxon>
    </lineage>
</organism>